<dbReference type="InterPro" id="IPR030392">
    <property type="entry name" value="S74_ICA"/>
</dbReference>
<dbReference type="EMBL" id="BBNU01000001">
    <property type="protein sequence ID" value="GAL77881.1"/>
    <property type="molecule type" value="Genomic_DNA"/>
</dbReference>
<feature type="domain" description="Peptidase S74" evidence="2">
    <location>
        <begin position="134"/>
        <end position="231"/>
    </location>
</feature>
<evidence type="ECO:0000259" key="2">
    <source>
        <dbReference type="PROSITE" id="PS51688"/>
    </source>
</evidence>
<organism evidence="3 4">
    <name type="scientific">Algibacter lectus</name>
    <dbReference type="NCBI Taxonomy" id="221126"/>
    <lineage>
        <taxon>Bacteria</taxon>
        <taxon>Pseudomonadati</taxon>
        <taxon>Bacteroidota</taxon>
        <taxon>Flavobacteriia</taxon>
        <taxon>Flavobacteriales</taxon>
        <taxon>Flavobacteriaceae</taxon>
        <taxon>Algibacter</taxon>
    </lineage>
</organism>
<dbReference type="Proteomes" id="UP000029643">
    <property type="component" value="Unassembled WGS sequence"/>
</dbReference>
<evidence type="ECO:0000313" key="3">
    <source>
        <dbReference type="EMBL" id="GAL77881.1"/>
    </source>
</evidence>
<dbReference type="Pfam" id="PF13884">
    <property type="entry name" value="Peptidase_S74"/>
    <property type="match status" value="1"/>
</dbReference>
<accession>A0A090WLK5</accession>
<sequence length="256" mass="27683">MNSNTSGNYNIAIGGGAALNDNDIGIGNTASGYSSLPNNISGNYNTAMGYIALNLSTTGSNNTSLGYHSSRILTTGSGNTAVGHRSLDNVSTGSNNIAIGYLSNVPDGAASNQVRIGGTAITYAGVQVAWTITSDKRWKNTIEDSDLGLDFINKLRPVSYFRNNDKKNKLEYGFIAQELQETLKNSSSKINGIITEDTEGMLSVRYNDLMAPMVKAIQEQTEEIQVLKSENEALKLRQEAMENELKEIKDLLLNKK</sequence>
<dbReference type="Gene3D" id="2.150.10.10">
    <property type="entry name" value="Serralysin-like metalloprotease, C-terminal"/>
    <property type="match status" value="1"/>
</dbReference>
<feature type="coiled-coil region" evidence="1">
    <location>
        <begin position="217"/>
        <end position="251"/>
    </location>
</feature>
<dbReference type="PROSITE" id="PS51688">
    <property type="entry name" value="ICA"/>
    <property type="match status" value="1"/>
</dbReference>
<reference evidence="3 4" key="1">
    <citation type="journal article" date="2014" name="Genome Announc.">
        <title>Draft Genome Sequences of Marine Flavobacterium Algibacter lectus Strains SS8 and NR4.</title>
        <authorList>
            <person name="Takatani N."/>
            <person name="Nakanishi M."/>
            <person name="Meirelles P."/>
            <person name="Mino S."/>
            <person name="Suda W."/>
            <person name="Oshima K."/>
            <person name="Hattori M."/>
            <person name="Ohkuma M."/>
            <person name="Hosokawa M."/>
            <person name="Miyashita K."/>
            <person name="Thompson F.L."/>
            <person name="Niwa A."/>
            <person name="Sawabe T."/>
            <person name="Sawabe T."/>
        </authorList>
    </citation>
    <scope>NUCLEOTIDE SEQUENCE [LARGE SCALE GENOMIC DNA]</scope>
    <source>
        <strain evidence="4">JCM19274</strain>
    </source>
</reference>
<proteinExistence type="predicted"/>
<dbReference type="AlphaFoldDB" id="A0A090WLK5"/>
<name>A0A090WLK5_9FLAO</name>
<protein>
    <recommendedName>
        <fullName evidence="2">Peptidase S74 domain-containing protein</fullName>
    </recommendedName>
</protein>
<comment type="caution">
    <text evidence="3">The sequence shown here is derived from an EMBL/GenBank/DDBJ whole genome shotgun (WGS) entry which is preliminary data.</text>
</comment>
<evidence type="ECO:0000313" key="4">
    <source>
        <dbReference type="Proteomes" id="UP000029643"/>
    </source>
</evidence>
<keyword evidence="1" id="KW-0175">Coiled coil</keyword>
<gene>
    <name evidence="3" type="ORF">JCM19274_5594</name>
</gene>
<dbReference type="InterPro" id="IPR011049">
    <property type="entry name" value="Serralysin-like_metalloprot_C"/>
</dbReference>
<evidence type="ECO:0000256" key="1">
    <source>
        <dbReference type="SAM" id="Coils"/>
    </source>
</evidence>